<comment type="caution">
    <text evidence="1">The sequence shown here is derived from an EMBL/GenBank/DDBJ whole genome shotgun (WGS) entry which is preliminary data.</text>
</comment>
<sequence length="465" mass="53295">MDKAALEEQLQEITYARDDGRLHELIQSLSVDDRQQYKTELGEAFLDIYAIWFYDFDCGKVETNEGPDPFFSYLLELLADAERVDPSRIYNEQRAFCYQAMAGLKTNPDEQLSYIEKAAQEIGEALNAQPDSCGLNNQLVSILLDKIKFRNVYSDDEFVVVLGYFEQGLSNYSSSNQLNLIYKCFDILQLSFPRNRYWHGVFLEKVNTVLRERAENDPLIYLEWVNELKRIVENYEGIPPAYAQELARQSAQLLTPLTNFETANPETLNKLGTAFSKTADKLSEQESIAEALTYYNVAVEYFTKAQDINPAAWTYPVYATNALKAMAVLYAGHNKVAVIALFEKGRYIFSKLYEPEKDFTANLYWGEFLIEYARLAHDFQSPAILQEAEERFLIAQGLGLKYYDHPYLGRAKVALKLGDPERCLAILQECKAVFSELYTTYSLSKVIEDEDFAALKQEIIVIDNS</sequence>
<dbReference type="EMBL" id="JAGHKO010000004">
    <property type="protein sequence ID" value="MBO9202015.1"/>
    <property type="molecule type" value="Genomic_DNA"/>
</dbReference>
<evidence type="ECO:0000313" key="1">
    <source>
        <dbReference type="EMBL" id="MBO9202015.1"/>
    </source>
</evidence>
<dbReference type="RefSeq" id="WP_209140069.1">
    <property type="nucleotide sequence ID" value="NZ_JAGHKO010000004.1"/>
</dbReference>
<reference evidence="1 2" key="1">
    <citation type="submission" date="2021-03" db="EMBL/GenBank/DDBJ databases">
        <title>Assistant Professor.</title>
        <authorList>
            <person name="Huq M.A."/>
        </authorList>
    </citation>
    <scope>NUCLEOTIDE SEQUENCE [LARGE SCALE GENOMIC DNA]</scope>
    <source>
        <strain evidence="1 2">MAH-29</strain>
    </source>
</reference>
<proteinExistence type="predicted"/>
<accession>A0ABS3YX74</accession>
<gene>
    <name evidence="1" type="ORF">J7I42_17150</name>
</gene>
<name>A0ABS3YX74_9BACT</name>
<protein>
    <recommendedName>
        <fullName evidence="3">Tetratricopeptide repeat protein</fullName>
    </recommendedName>
</protein>
<keyword evidence="2" id="KW-1185">Reference proteome</keyword>
<evidence type="ECO:0008006" key="3">
    <source>
        <dbReference type="Google" id="ProtNLM"/>
    </source>
</evidence>
<organism evidence="1 2">
    <name type="scientific">Niastella soli</name>
    <dbReference type="NCBI Taxonomy" id="2821487"/>
    <lineage>
        <taxon>Bacteria</taxon>
        <taxon>Pseudomonadati</taxon>
        <taxon>Bacteroidota</taxon>
        <taxon>Chitinophagia</taxon>
        <taxon>Chitinophagales</taxon>
        <taxon>Chitinophagaceae</taxon>
        <taxon>Niastella</taxon>
    </lineage>
</organism>
<evidence type="ECO:0000313" key="2">
    <source>
        <dbReference type="Proteomes" id="UP000677244"/>
    </source>
</evidence>
<dbReference type="Proteomes" id="UP000677244">
    <property type="component" value="Unassembled WGS sequence"/>
</dbReference>